<dbReference type="KEGG" id="sphe:GFH32_00785"/>
<dbReference type="InterPro" id="IPR015915">
    <property type="entry name" value="Kelch-typ_b-propeller"/>
</dbReference>
<dbReference type="Gene3D" id="2.120.10.80">
    <property type="entry name" value="Kelch-type beta propeller"/>
    <property type="match status" value="1"/>
</dbReference>
<gene>
    <name evidence="4" type="ORF">GFH32_00785</name>
</gene>
<feature type="signal peptide" evidence="3">
    <location>
        <begin position="1"/>
        <end position="20"/>
    </location>
</feature>
<keyword evidence="2" id="KW-0677">Repeat</keyword>
<name>A0A5Q0Q651_9SPHI</name>
<dbReference type="InterPro" id="IPR051746">
    <property type="entry name" value="Kelch_domain_containing_8"/>
</dbReference>
<dbReference type="InterPro" id="IPR056734">
    <property type="entry name" value="NANM"/>
</dbReference>
<evidence type="ECO:0000256" key="2">
    <source>
        <dbReference type="ARBA" id="ARBA00022737"/>
    </source>
</evidence>
<sequence>MRFHTAIILSSMLLSACAQQGSLSSISWGADQHLPKQQNQAHLGVAGPITAVLGDYLVLAGGANFPNGLPWENGQKTYQNQGFIYQIDADRLQLKSEFTLEDPFAYAGCASRDDYMYIVGGEDKNGPRTKALKIHLAENQEVQIESLASLPRALTNGGLVYDSNNLYFVGGEDAKEVSNLVYRLNLNNTDAKWEAAIELPFPLSNAIVAGDGNGKLFIVGGRKKNPLAKSDIYRAVLKVDLTKETVEEIAELPYGLAAGTGIYWQNNLLVLGGDDASTFHRVEEYLAKIQQETDNEAKKRLIVEKNQIQVQHPGFSKRVWKLDLTNLTWSELNNIKGESPVTTTALVHDETIIIPSGEVKAGIRTDQLLMGTIKH</sequence>
<dbReference type="PANTHER" id="PTHR46260">
    <property type="entry name" value="RING-TYPE DOMAIN-CONTAINING PROTEIN"/>
    <property type="match status" value="1"/>
</dbReference>
<accession>A0A5Q0Q651</accession>
<reference evidence="4 5" key="1">
    <citation type="submission" date="2019-10" db="EMBL/GenBank/DDBJ databases">
        <authorList>
            <person name="Dong K."/>
        </authorList>
    </citation>
    <scope>NUCLEOTIDE SEQUENCE [LARGE SCALE GENOMIC DNA]</scope>
    <source>
        <strain evidence="5">dk4302</strain>
    </source>
</reference>
<dbReference type="SUPFAM" id="SSF117281">
    <property type="entry name" value="Kelch motif"/>
    <property type="match status" value="1"/>
</dbReference>
<dbReference type="EMBL" id="CP045652">
    <property type="protein sequence ID" value="QGA24943.1"/>
    <property type="molecule type" value="Genomic_DNA"/>
</dbReference>
<evidence type="ECO:0008006" key="6">
    <source>
        <dbReference type="Google" id="ProtNLM"/>
    </source>
</evidence>
<dbReference type="Pfam" id="PF24996">
    <property type="entry name" value="NANM"/>
    <property type="match status" value="1"/>
</dbReference>
<dbReference type="PROSITE" id="PS51257">
    <property type="entry name" value="PROKAR_LIPOPROTEIN"/>
    <property type="match status" value="1"/>
</dbReference>
<dbReference type="Proteomes" id="UP000326921">
    <property type="component" value="Chromosome"/>
</dbReference>
<keyword evidence="5" id="KW-1185">Reference proteome</keyword>
<dbReference type="PANTHER" id="PTHR46260:SF3">
    <property type="entry name" value="RING-TYPE DOMAIN-CONTAINING PROTEIN"/>
    <property type="match status" value="1"/>
</dbReference>
<keyword evidence="3" id="KW-0732">Signal</keyword>
<dbReference type="RefSeq" id="WP_153509265.1">
    <property type="nucleotide sequence ID" value="NZ_WSPZ01000012.1"/>
</dbReference>
<evidence type="ECO:0000256" key="1">
    <source>
        <dbReference type="ARBA" id="ARBA00022441"/>
    </source>
</evidence>
<proteinExistence type="predicted"/>
<dbReference type="AlphaFoldDB" id="A0A5Q0Q651"/>
<evidence type="ECO:0000256" key="3">
    <source>
        <dbReference type="SAM" id="SignalP"/>
    </source>
</evidence>
<evidence type="ECO:0000313" key="5">
    <source>
        <dbReference type="Proteomes" id="UP000326921"/>
    </source>
</evidence>
<evidence type="ECO:0000313" key="4">
    <source>
        <dbReference type="EMBL" id="QGA24943.1"/>
    </source>
</evidence>
<protein>
    <recommendedName>
        <fullName evidence="6">Galactose oxidase</fullName>
    </recommendedName>
</protein>
<keyword evidence="1" id="KW-0880">Kelch repeat</keyword>
<organism evidence="4 5">
    <name type="scientific">Sphingobacterium zhuxiongii</name>
    <dbReference type="NCBI Taxonomy" id="2662364"/>
    <lineage>
        <taxon>Bacteria</taxon>
        <taxon>Pseudomonadati</taxon>
        <taxon>Bacteroidota</taxon>
        <taxon>Sphingobacteriia</taxon>
        <taxon>Sphingobacteriales</taxon>
        <taxon>Sphingobacteriaceae</taxon>
        <taxon>Sphingobacterium</taxon>
    </lineage>
</organism>
<feature type="chain" id="PRO_5025039071" description="Galactose oxidase" evidence="3">
    <location>
        <begin position="21"/>
        <end position="375"/>
    </location>
</feature>